<gene>
    <name evidence="2" type="ORF">DKZ56_06940</name>
</gene>
<accession>A0A4P6USU5</accession>
<proteinExistence type="predicted"/>
<evidence type="ECO:0000313" key="3">
    <source>
        <dbReference type="Proteomes" id="UP000291151"/>
    </source>
</evidence>
<dbReference type="RefSeq" id="WP_208652002.1">
    <property type="nucleotide sequence ID" value="NZ_CP036528.1"/>
</dbReference>
<dbReference type="KEGG" id="uth:DKZ56_06940"/>
<evidence type="ECO:0000313" key="2">
    <source>
        <dbReference type="EMBL" id="QBK25615.1"/>
    </source>
</evidence>
<reference evidence="2 3" key="1">
    <citation type="submission" date="2019-02" db="EMBL/GenBank/DDBJ databases">
        <title>Ureibacillus thermophilus.</title>
        <authorList>
            <person name="Sunny J.S."/>
            <person name="Natarajan A."/>
            <person name="Saleena L.M."/>
        </authorList>
    </citation>
    <scope>NUCLEOTIDE SEQUENCE [LARGE SCALE GENOMIC DNA]</scope>
    <source>
        <strain evidence="2 3">LM102</strain>
    </source>
</reference>
<dbReference type="AlphaFoldDB" id="A0A4P6USU5"/>
<protein>
    <recommendedName>
        <fullName evidence="4">Flagellar hook-length control protein FliK</fullName>
    </recommendedName>
</protein>
<keyword evidence="3" id="KW-1185">Reference proteome</keyword>
<feature type="region of interest" description="Disordered" evidence="1">
    <location>
        <begin position="663"/>
        <end position="682"/>
    </location>
</feature>
<evidence type="ECO:0000256" key="1">
    <source>
        <dbReference type="SAM" id="MobiDB-lite"/>
    </source>
</evidence>
<sequence>MTIPSFQPIQNQQMNVQKSPLVLKQGQVFYGSVKQLYPNQTAEIQIGGHRLVAKLETPLKVGDAHFFQVTSTNPEAQLKVVSGPIVKDSLNVQQLMESLNLPKSQEMQQLLSHFLKNQLPIAKEQLLQAESWLKNLPEGVLKQEALQALQKLVDLKIPFTEEGFKALLFGSKTNGITKNLEQFVKLLEQNSQISPQVKANLFNAIESIAKPFQTEKAGMMIARSINILLQSEQGANSKDALNLLIQGSALKNEGLNEAKLASSELPANQASKEAKILTNGPTPRNETLNAFKEAKLLAKDSAVKTAALNILKEAAILPKEANLENWLNLLKVSSRNETAGSFISQLQFNSNPSMAQKIQQITQFIENEPNLSAQQKNAIHQLVKSFEGSNHSEQLVKQLHTELLKAYSEQTLNGIFTKEQGISPKVQLLSLLKHELAENPEIALKNIAKIFENSNEQATKAMLAESEATLLSKLNGQGMEKAIHTILKNLGLSFEAALNKNADIETMMQSLKPQLLLLVQDEHSPAELKNAAEILLARLNGMQLLSGEAGHQHQIIMQIPLHFLGKQVDATVQWNGRMNKDGKIDSDFARILFYLNLEALKETVIDMQVQNRIVTIYVYNEQKGLEVFAEPLKKTLKAGLEERNYHLSGVMFKPFAKKESLSKTMEKGNDCKTPHKGVDIRI</sequence>
<dbReference type="Proteomes" id="UP000291151">
    <property type="component" value="Chromosome"/>
</dbReference>
<name>A0A4P6USU5_9BACL</name>
<evidence type="ECO:0008006" key="4">
    <source>
        <dbReference type="Google" id="ProtNLM"/>
    </source>
</evidence>
<dbReference type="EMBL" id="CP036528">
    <property type="protein sequence ID" value="QBK25615.1"/>
    <property type="molecule type" value="Genomic_DNA"/>
</dbReference>
<organism evidence="2 3">
    <name type="scientific">Ureibacillus thermophilus</name>
    <dbReference type="NCBI Taxonomy" id="367743"/>
    <lineage>
        <taxon>Bacteria</taxon>
        <taxon>Bacillati</taxon>
        <taxon>Bacillota</taxon>
        <taxon>Bacilli</taxon>
        <taxon>Bacillales</taxon>
        <taxon>Caryophanaceae</taxon>
        <taxon>Ureibacillus</taxon>
    </lineage>
</organism>